<keyword evidence="4" id="KW-0418">Kinase</keyword>
<feature type="transmembrane region" description="Helical" evidence="7">
    <location>
        <begin position="53"/>
        <end position="76"/>
    </location>
</feature>
<evidence type="ECO:0000313" key="10">
    <source>
        <dbReference type="Proteomes" id="UP001296873"/>
    </source>
</evidence>
<dbReference type="EC" id="2.7.13.3" evidence="2"/>
<organism evidence="9 10">
    <name type="scientific">Rhodovibrio sodomensis</name>
    <dbReference type="NCBI Taxonomy" id="1088"/>
    <lineage>
        <taxon>Bacteria</taxon>
        <taxon>Pseudomonadati</taxon>
        <taxon>Pseudomonadota</taxon>
        <taxon>Alphaproteobacteria</taxon>
        <taxon>Rhodospirillales</taxon>
        <taxon>Rhodovibrionaceae</taxon>
        <taxon>Rhodovibrio</taxon>
    </lineage>
</organism>
<dbReference type="PANTHER" id="PTHR43711">
    <property type="entry name" value="TWO-COMPONENT HISTIDINE KINASE"/>
    <property type="match status" value="1"/>
</dbReference>
<name>A0ABS1DJG2_9PROT</name>
<evidence type="ECO:0000256" key="6">
    <source>
        <dbReference type="SAM" id="Coils"/>
    </source>
</evidence>
<dbReference type="Pfam" id="PF00512">
    <property type="entry name" value="HisKA"/>
    <property type="match status" value="1"/>
</dbReference>
<accession>A0ABS1DJG2</accession>
<keyword evidence="7" id="KW-1133">Transmembrane helix</keyword>
<feature type="coiled-coil region" evidence="6">
    <location>
        <begin position="110"/>
        <end position="137"/>
    </location>
</feature>
<dbReference type="InterPro" id="IPR036890">
    <property type="entry name" value="HATPase_C_sf"/>
</dbReference>
<evidence type="ECO:0000256" key="4">
    <source>
        <dbReference type="ARBA" id="ARBA00022777"/>
    </source>
</evidence>
<dbReference type="SUPFAM" id="SSF47384">
    <property type="entry name" value="Homodimeric domain of signal transducing histidine kinase"/>
    <property type="match status" value="1"/>
</dbReference>
<keyword evidence="7" id="KW-0472">Membrane</keyword>
<feature type="domain" description="Histidine kinase" evidence="8">
    <location>
        <begin position="147"/>
        <end position="374"/>
    </location>
</feature>
<comment type="caution">
    <text evidence="9">The sequence shown here is derived from an EMBL/GenBank/DDBJ whole genome shotgun (WGS) entry which is preliminary data.</text>
</comment>
<proteinExistence type="predicted"/>
<dbReference type="Gene3D" id="3.30.565.10">
    <property type="entry name" value="Histidine kinase-like ATPase, C-terminal domain"/>
    <property type="match status" value="1"/>
</dbReference>
<keyword evidence="5" id="KW-0902">Two-component regulatory system</keyword>
<dbReference type="EMBL" id="NRRL01000076">
    <property type="protein sequence ID" value="MBK1670131.1"/>
    <property type="molecule type" value="Genomic_DNA"/>
</dbReference>
<evidence type="ECO:0000259" key="8">
    <source>
        <dbReference type="PROSITE" id="PS50109"/>
    </source>
</evidence>
<evidence type="ECO:0000256" key="5">
    <source>
        <dbReference type="ARBA" id="ARBA00023012"/>
    </source>
</evidence>
<keyword evidence="6" id="KW-0175">Coiled coil</keyword>
<dbReference type="InterPro" id="IPR003661">
    <property type="entry name" value="HisK_dim/P_dom"/>
</dbReference>
<gene>
    <name evidence="9" type="ORF">CKO28_19020</name>
</gene>
<keyword evidence="10" id="KW-1185">Reference proteome</keyword>
<dbReference type="CDD" id="cd00082">
    <property type="entry name" value="HisKA"/>
    <property type="match status" value="1"/>
</dbReference>
<dbReference type="SMART" id="SM00388">
    <property type="entry name" value="HisKA"/>
    <property type="match status" value="1"/>
</dbReference>
<comment type="catalytic activity">
    <reaction evidence="1">
        <text>ATP + protein L-histidine = ADP + protein N-phospho-L-histidine.</text>
        <dbReference type="EC" id="2.7.13.3"/>
    </reaction>
</comment>
<dbReference type="PANTHER" id="PTHR43711:SF26">
    <property type="entry name" value="SENSOR HISTIDINE KINASE RCSC"/>
    <property type="match status" value="1"/>
</dbReference>
<dbReference type="InterPro" id="IPR005467">
    <property type="entry name" value="His_kinase_dom"/>
</dbReference>
<dbReference type="InterPro" id="IPR036097">
    <property type="entry name" value="HisK_dim/P_sf"/>
</dbReference>
<dbReference type="SUPFAM" id="SSF55874">
    <property type="entry name" value="ATPase domain of HSP90 chaperone/DNA topoisomerase II/histidine kinase"/>
    <property type="match status" value="1"/>
</dbReference>
<dbReference type="Gene3D" id="1.10.287.130">
    <property type="match status" value="1"/>
</dbReference>
<protein>
    <recommendedName>
        <fullName evidence="2">histidine kinase</fullName>
        <ecNumber evidence="2">2.7.13.3</ecNumber>
    </recommendedName>
</protein>
<evidence type="ECO:0000256" key="2">
    <source>
        <dbReference type="ARBA" id="ARBA00012438"/>
    </source>
</evidence>
<feature type="transmembrane region" description="Helical" evidence="7">
    <location>
        <begin position="20"/>
        <end position="41"/>
    </location>
</feature>
<keyword evidence="7" id="KW-0812">Transmembrane</keyword>
<sequence length="381" mass="40484">MTFYRLLSRLPRPKSFLGKILFVSFVGVHIPLIAVVLYLLLTVTVPFAEIAPVLLVLLIATVAGTVATSAAIYGLLAPVRSACTAIRDYLATKKLSALPTGYTDQAGVLMADVQEAITRLDRALDAAQAAAERAHEDKAQKFRLLSDMSHELRTPLNHILGFSELIQNEMLGPLGQKAYANYAGDIRESGGALLDLVQSVLEVSAVEAGSYQAAPERIDLADLAGEAVRLAHIAAQNNNITVDTAGIDRTAPVDADPRALKQVLSHYLLAVIRKAEHGGQVHVSLTPTASGYDLVVEDTCGALVDDDIRYLQARRAAPGGPNAGRESDAIASASAFSLTLMLVDGLLRVQDAGFHIQSNGEAGKRARFSLDRSAGETRAAA</sequence>
<evidence type="ECO:0000313" key="9">
    <source>
        <dbReference type="EMBL" id="MBK1670131.1"/>
    </source>
</evidence>
<dbReference type="PROSITE" id="PS50109">
    <property type="entry name" value="HIS_KIN"/>
    <property type="match status" value="1"/>
</dbReference>
<dbReference type="RefSeq" id="WP_200342482.1">
    <property type="nucleotide sequence ID" value="NZ_NRRL01000076.1"/>
</dbReference>
<evidence type="ECO:0000256" key="7">
    <source>
        <dbReference type="SAM" id="Phobius"/>
    </source>
</evidence>
<dbReference type="Proteomes" id="UP001296873">
    <property type="component" value="Unassembled WGS sequence"/>
</dbReference>
<keyword evidence="3" id="KW-0808">Transferase</keyword>
<evidence type="ECO:0000256" key="1">
    <source>
        <dbReference type="ARBA" id="ARBA00000085"/>
    </source>
</evidence>
<dbReference type="InterPro" id="IPR050736">
    <property type="entry name" value="Sensor_HK_Regulatory"/>
</dbReference>
<evidence type="ECO:0000256" key="3">
    <source>
        <dbReference type="ARBA" id="ARBA00022679"/>
    </source>
</evidence>
<reference evidence="9 10" key="1">
    <citation type="journal article" date="2020" name="Microorganisms">
        <title>Osmotic Adaptation and Compatible Solute Biosynthesis of Phototrophic Bacteria as Revealed from Genome Analyses.</title>
        <authorList>
            <person name="Imhoff J.F."/>
            <person name="Rahn T."/>
            <person name="Kunzel S."/>
            <person name="Keller A."/>
            <person name="Neulinger S.C."/>
        </authorList>
    </citation>
    <scope>NUCLEOTIDE SEQUENCE [LARGE SCALE GENOMIC DNA]</scope>
    <source>
        <strain evidence="9 10">DSM 9895</strain>
    </source>
</reference>